<evidence type="ECO:0000313" key="5">
    <source>
        <dbReference type="WBParaSite" id="nRc.2.0.1.t37601-RA"/>
    </source>
</evidence>
<name>A0A915KHX4_ROMCU</name>
<accession>A0A915KHX4</accession>
<feature type="coiled-coil region" evidence="3">
    <location>
        <begin position="102"/>
        <end position="150"/>
    </location>
</feature>
<protein>
    <submittedName>
        <fullName evidence="5">OPA3-like protein</fullName>
    </submittedName>
</protein>
<dbReference type="WBParaSite" id="nRc.2.0.1.t37601-RA">
    <property type="protein sequence ID" value="nRc.2.0.1.t37601-RA"/>
    <property type="gene ID" value="nRc.2.0.1.g37601"/>
</dbReference>
<dbReference type="GO" id="GO:0005739">
    <property type="term" value="C:mitochondrion"/>
    <property type="evidence" value="ECO:0007669"/>
    <property type="project" value="TreeGrafter"/>
</dbReference>
<organism evidence="4 5">
    <name type="scientific">Romanomermis culicivorax</name>
    <name type="common">Nematode worm</name>
    <dbReference type="NCBI Taxonomy" id="13658"/>
    <lineage>
        <taxon>Eukaryota</taxon>
        <taxon>Metazoa</taxon>
        <taxon>Ecdysozoa</taxon>
        <taxon>Nematoda</taxon>
        <taxon>Enoplea</taxon>
        <taxon>Dorylaimia</taxon>
        <taxon>Mermithida</taxon>
        <taxon>Mermithoidea</taxon>
        <taxon>Mermithidae</taxon>
        <taxon>Romanomermis</taxon>
    </lineage>
</organism>
<dbReference type="Proteomes" id="UP000887565">
    <property type="component" value="Unplaced"/>
</dbReference>
<evidence type="ECO:0000256" key="2">
    <source>
        <dbReference type="ARBA" id="ARBA00023054"/>
    </source>
</evidence>
<dbReference type="Pfam" id="PF07047">
    <property type="entry name" value="OPA3"/>
    <property type="match status" value="1"/>
</dbReference>
<evidence type="ECO:0000256" key="1">
    <source>
        <dbReference type="ARBA" id="ARBA00007584"/>
    </source>
</evidence>
<evidence type="ECO:0000256" key="3">
    <source>
        <dbReference type="SAM" id="Coils"/>
    </source>
</evidence>
<reference evidence="5" key="1">
    <citation type="submission" date="2022-11" db="UniProtKB">
        <authorList>
            <consortium name="WormBaseParasite"/>
        </authorList>
    </citation>
    <scope>IDENTIFICATION</scope>
</reference>
<dbReference type="InterPro" id="IPR010754">
    <property type="entry name" value="OPA3-like"/>
</dbReference>
<proteinExistence type="inferred from homology"/>
<keyword evidence="2 3" id="KW-0175">Coiled coil</keyword>
<dbReference type="GO" id="GO:0019216">
    <property type="term" value="P:regulation of lipid metabolic process"/>
    <property type="evidence" value="ECO:0007669"/>
    <property type="project" value="TreeGrafter"/>
</dbReference>
<keyword evidence="4" id="KW-1185">Reference proteome</keyword>
<dbReference type="PANTHER" id="PTHR12499">
    <property type="entry name" value="OPTIC ATROPHY 3 PROTEIN OPA3"/>
    <property type="match status" value="1"/>
</dbReference>
<dbReference type="PANTHER" id="PTHR12499:SF0">
    <property type="entry name" value="OPTIC ATROPHY 3 PROTEIN"/>
    <property type="match status" value="1"/>
</dbReference>
<evidence type="ECO:0000313" key="4">
    <source>
        <dbReference type="Proteomes" id="UP000887565"/>
    </source>
</evidence>
<sequence>MVAGAFPIAKLAYLALRQISKPIANQIKNGAKSSEKFRRYVCLPPAQFYHFVETRFKMYLLGFGRAPSRSQITPLNEQMAVELGAELLGEGAVFLMAASSIYLEYNRQSKNTKLKEEQLEKRLEMMEDRLNRLQEIYDRQNELLNDIRQESTSILTKLKQKLIKSQQTISAVDIKSIDLESKIDSNNYKDHRIKNSAIEKSFFDGAVIYACDIILESVTSGIFNLENGSVSNSLFCVDRCFEMFAF</sequence>
<dbReference type="AlphaFoldDB" id="A0A915KHX4"/>
<comment type="similarity">
    <text evidence="1">Belongs to the OPA3 family.</text>
</comment>